<keyword evidence="5" id="KW-0816">Tricarboxylic acid cycle</keyword>
<evidence type="ECO:0000256" key="9">
    <source>
        <dbReference type="ARBA" id="ARBA00023002"/>
    </source>
</evidence>
<dbReference type="SUPFAM" id="SSF53659">
    <property type="entry name" value="Isocitrate/Isopropylmalate dehydrogenase-like"/>
    <property type="match status" value="1"/>
</dbReference>
<evidence type="ECO:0000256" key="5">
    <source>
        <dbReference type="ARBA" id="ARBA00022532"/>
    </source>
</evidence>
<feature type="binding site" evidence="11">
    <location>
        <position position="154"/>
    </location>
    <ligand>
        <name>D-threo-isocitrate</name>
        <dbReference type="ChEBI" id="CHEBI:15562"/>
    </ligand>
</feature>
<comment type="cofactor">
    <cofactor evidence="13">
        <name>Mg(2+)</name>
        <dbReference type="ChEBI" id="CHEBI:18420"/>
    </cofactor>
    <cofactor evidence="13">
        <name>Mn(2+)</name>
        <dbReference type="ChEBI" id="CHEBI:29035"/>
    </cofactor>
    <text evidence="13">Binds 1 Mg(2+) or Mn(2+) ion per subunit.</text>
</comment>
<feature type="binding site" evidence="12">
    <location>
        <begin position="375"/>
        <end position="381"/>
    </location>
    <ligand>
        <name>NADP(+)</name>
        <dbReference type="ChEBI" id="CHEBI:58349"/>
    </ligand>
</feature>
<keyword evidence="10 13" id="KW-0464">Manganese</keyword>
<dbReference type="InterPro" id="IPR024084">
    <property type="entry name" value="IsoPropMal-DH-like_dom"/>
</dbReference>
<evidence type="ECO:0000256" key="2">
    <source>
        <dbReference type="ARBA" id="ARBA00007769"/>
    </source>
</evidence>
<dbReference type="NCBIfam" id="NF005036">
    <property type="entry name" value="PRK06451.1"/>
    <property type="match status" value="1"/>
</dbReference>
<dbReference type="GO" id="GO:0006099">
    <property type="term" value="P:tricarboxylic acid cycle"/>
    <property type="evidence" value="ECO:0007669"/>
    <property type="project" value="UniProtKB-KW"/>
</dbReference>
<comment type="subunit">
    <text evidence="3">Homodimer.</text>
</comment>
<dbReference type="Proteomes" id="UP000610960">
    <property type="component" value="Unassembled WGS sequence"/>
</dbReference>
<feature type="binding site" evidence="11">
    <location>
        <position position="194"/>
    </location>
    <ligand>
        <name>D-threo-isocitrate</name>
        <dbReference type="ChEBI" id="CHEBI:15562"/>
    </ligand>
</feature>
<keyword evidence="7 13" id="KW-0460">Magnesium</keyword>
<keyword evidence="18" id="KW-1185">Reference proteome</keyword>
<dbReference type="GO" id="GO:0004450">
    <property type="term" value="F:isocitrate dehydrogenase (NADP+) activity"/>
    <property type="evidence" value="ECO:0007669"/>
    <property type="project" value="UniProtKB-EC"/>
</dbReference>
<comment type="cofactor">
    <cofactor evidence="1">
        <name>Mn(2+)</name>
        <dbReference type="ChEBI" id="CHEBI:29035"/>
    </cofactor>
</comment>
<evidence type="ECO:0000313" key="18">
    <source>
        <dbReference type="Proteomes" id="UP000610960"/>
    </source>
</evidence>
<dbReference type="PANTHER" id="PTHR43504:SF1">
    <property type="entry name" value="ISOCITRATE DEHYDROGENASE [NADP]"/>
    <property type="match status" value="1"/>
</dbReference>
<reference evidence="17" key="1">
    <citation type="journal article" date="2014" name="Int. J. Syst. Evol. Microbiol.">
        <title>Complete genome sequence of Corynebacterium casei LMG S-19264T (=DSM 44701T), isolated from a smear-ripened cheese.</title>
        <authorList>
            <consortium name="US DOE Joint Genome Institute (JGI-PGF)"/>
            <person name="Walter F."/>
            <person name="Albersmeier A."/>
            <person name="Kalinowski J."/>
            <person name="Ruckert C."/>
        </authorList>
    </citation>
    <scope>NUCLEOTIDE SEQUENCE</scope>
    <source>
        <strain evidence="17">JCM 10088</strain>
    </source>
</reference>
<dbReference type="InterPro" id="IPR004439">
    <property type="entry name" value="Isocitrate_DH_NADP_dimer_prok"/>
</dbReference>
<evidence type="ECO:0000256" key="10">
    <source>
        <dbReference type="ARBA" id="ARBA00023211"/>
    </source>
</evidence>
<keyword evidence="8 12" id="KW-0521">NADP</keyword>
<feature type="site" description="Critical for catalysis" evidence="14">
    <location>
        <position position="268"/>
    </location>
</feature>
<feature type="site" description="Critical for catalysis" evidence="14">
    <location>
        <position position="201"/>
    </location>
</feature>
<accession>A0A830GZS8</accession>
<feature type="modified residue" description="N6-succinyllysine" evidence="15">
    <location>
        <position position="141"/>
    </location>
</feature>
<feature type="binding site" evidence="12">
    <location>
        <position position="431"/>
    </location>
    <ligand>
        <name>NADP(+)</name>
        <dbReference type="ChEBI" id="CHEBI:58349"/>
    </ligand>
</feature>
<dbReference type="AlphaFoldDB" id="A0A830GZS8"/>
<dbReference type="EMBL" id="BMNL01000004">
    <property type="protein sequence ID" value="GGP22487.1"/>
    <property type="molecule type" value="Genomic_DNA"/>
</dbReference>
<evidence type="ECO:0000256" key="15">
    <source>
        <dbReference type="PIRSR" id="PIRSR604439-5"/>
    </source>
</evidence>
<evidence type="ECO:0000256" key="8">
    <source>
        <dbReference type="ARBA" id="ARBA00022857"/>
    </source>
</evidence>
<protein>
    <recommendedName>
        <fullName evidence="4">isocitrate dehydrogenase (NADP(+))</fullName>
        <ecNumber evidence="4">1.1.1.42</ecNumber>
    </recommendedName>
</protein>
<dbReference type="GO" id="GO:0046872">
    <property type="term" value="F:metal ion binding"/>
    <property type="evidence" value="ECO:0007669"/>
    <property type="project" value="UniProtKB-KW"/>
</dbReference>
<evidence type="ECO:0000256" key="13">
    <source>
        <dbReference type="PIRSR" id="PIRSR604439-3"/>
    </source>
</evidence>
<evidence type="ECO:0000256" key="12">
    <source>
        <dbReference type="PIRSR" id="PIRSR604439-2"/>
    </source>
</evidence>
<comment type="caution">
    <text evidence="17">The sequence shown here is derived from an EMBL/GenBank/DDBJ whole genome shotgun (WGS) entry which is preliminary data.</text>
</comment>
<evidence type="ECO:0000256" key="14">
    <source>
        <dbReference type="PIRSR" id="PIRSR604439-4"/>
    </source>
</evidence>
<feature type="binding site" evidence="12">
    <location>
        <position position="388"/>
    </location>
    <ligand>
        <name>NADP(+)</name>
        <dbReference type="ChEBI" id="CHEBI:58349"/>
    </ligand>
</feature>
<evidence type="ECO:0000256" key="1">
    <source>
        <dbReference type="ARBA" id="ARBA00001936"/>
    </source>
</evidence>
<evidence type="ECO:0000256" key="6">
    <source>
        <dbReference type="ARBA" id="ARBA00022723"/>
    </source>
</evidence>
<name>A0A830GZS8_9CREN</name>
<feature type="modified residue" description="Phosphoserine" evidence="15">
    <location>
        <position position="154"/>
    </location>
</feature>
<evidence type="ECO:0000256" key="3">
    <source>
        <dbReference type="ARBA" id="ARBA00011738"/>
    </source>
</evidence>
<dbReference type="Pfam" id="PF00180">
    <property type="entry name" value="Iso_dh"/>
    <property type="match status" value="1"/>
</dbReference>
<evidence type="ECO:0000256" key="7">
    <source>
        <dbReference type="ARBA" id="ARBA00022842"/>
    </source>
</evidence>
<evidence type="ECO:0000313" key="17">
    <source>
        <dbReference type="EMBL" id="GGP22487.1"/>
    </source>
</evidence>
<comment type="similarity">
    <text evidence="2">Belongs to the isocitrate and isopropylmalate dehydrogenases family.</text>
</comment>
<gene>
    <name evidence="17" type="ORF">GCM10007981_18750</name>
</gene>
<keyword evidence="9" id="KW-0560">Oxidoreductase</keyword>
<reference evidence="17" key="2">
    <citation type="submission" date="2020-09" db="EMBL/GenBank/DDBJ databases">
        <authorList>
            <person name="Sun Q."/>
            <person name="Ohkuma M."/>
        </authorList>
    </citation>
    <scope>NUCLEOTIDE SEQUENCE</scope>
    <source>
        <strain evidence="17">JCM 10088</strain>
    </source>
</reference>
<feature type="binding site" evidence="11">
    <location>
        <position position="160"/>
    </location>
    <ligand>
        <name>D-threo-isocitrate</name>
        <dbReference type="ChEBI" id="CHEBI:15562"/>
    </ligand>
</feature>
<feature type="binding site" evidence="11">
    <location>
        <position position="156"/>
    </location>
    <ligand>
        <name>D-threo-isocitrate</name>
        <dbReference type="ChEBI" id="CHEBI:15562"/>
    </ligand>
</feature>
<dbReference type="SMART" id="SM01329">
    <property type="entry name" value="Iso_dh"/>
    <property type="match status" value="1"/>
</dbReference>
<dbReference type="Gene3D" id="3.40.718.10">
    <property type="entry name" value="Isopropylmalate Dehydrogenase"/>
    <property type="match status" value="1"/>
</dbReference>
<feature type="binding site" evidence="13">
    <location>
        <position position="343"/>
    </location>
    <ligand>
        <name>Mg(2+)</name>
        <dbReference type="ChEBI" id="CHEBI:18420"/>
    </ligand>
</feature>
<evidence type="ECO:0000256" key="4">
    <source>
        <dbReference type="ARBA" id="ARBA00013013"/>
    </source>
</evidence>
<feature type="binding site" evidence="11">
    <location>
        <position position="170"/>
    </location>
    <ligand>
        <name>D-threo-isocitrate</name>
        <dbReference type="ChEBI" id="CHEBI:15562"/>
    </ligand>
</feature>
<organism evidence="17 18">
    <name type="scientific">Thermocladium modestius</name>
    <dbReference type="NCBI Taxonomy" id="62609"/>
    <lineage>
        <taxon>Archaea</taxon>
        <taxon>Thermoproteota</taxon>
        <taxon>Thermoprotei</taxon>
        <taxon>Thermoproteales</taxon>
        <taxon>Thermoproteaceae</taxon>
        <taxon>Thermocladium</taxon>
    </lineage>
</organism>
<dbReference type="PANTHER" id="PTHR43504">
    <property type="entry name" value="ISOCITRATE DEHYDROGENASE [NADP]"/>
    <property type="match status" value="1"/>
</dbReference>
<keyword evidence="6" id="KW-0479">Metal-binding</keyword>
<feature type="domain" description="Isopropylmalate dehydrogenase-like" evidence="16">
    <location>
        <begin position="71"/>
        <end position="447"/>
    </location>
</feature>
<evidence type="ECO:0000256" key="11">
    <source>
        <dbReference type="PIRSR" id="PIRSR604439-1"/>
    </source>
</evidence>
<sequence length="454" mass="50164">MIIHSSGFEGLAGLKPVAEAVSLGGMAGQDFGVKLNKGSPIYLSMIKYNPPEDGEPIKVEGGVWQTPNKPIVLFIEGDGIGPEITRAAMSVIDKAVERAYKSSRQIKWMEAIVGEKAEKMAGNRFPQESVDLIQRYRVVLKGPLETPVGGGFRSLNVTIRLILDAYANIRPVKYMKGLESPLRNPEKVDLIIVRENTDDLYRGIEWRWDSPEAVKLRDFLRRELKVEIEDDAGIGVKPISKYKTQRVARMAIRYALQNGRRSVTIMHKGNIMKYTEGAFREWAYEVAVKEFRDKVVTEEEVSKGASQAGRLLINDRIADNMFQQIITRTESYDVILAPNLDGDYISDAAGALIGNIGVLGGANVGDTGGMFEAVHGTAPKYAGKNVANPTGIIRGGELMLRFMGWTEAANLIDKAINEAVNQRKVTQDLARFMNVQALGTKEFAQALTQIMDTL</sequence>
<dbReference type="EC" id="1.1.1.42" evidence="4"/>
<proteinExistence type="inferred from homology"/>
<evidence type="ECO:0000259" key="16">
    <source>
        <dbReference type="SMART" id="SM01329"/>
    </source>
</evidence>